<dbReference type="Proteomes" id="UP000299102">
    <property type="component" value="Unassembled WGS sequence"/>
</dbReference>
<evidence type="ECO:0000313" key="2">
    <source>
        <dbReference type="EMBL" id="GBP56149.1"/>
    </source>
</evidence>
<organism evidence="2 3">
    <name type="scientific">Eumeta variegata</name>
    <name type="common">Bagworm moth</name>
    <name type="synonym">Eumeta japonica</name>
    <dbReference type="NCBI Taxonomy" id="151549"/>
    <lineage>
        <taxon>Eukaryota</taxon>
        <taxon>Metazoa</taxon>
        <taxon>Ecdysozoa</taxon>
        <taxon>Arthropoda</taxon>
        <taxon>Hexapoda</taxon>
        <taxon>Insecta</taxon>
        <taxon>Pterygota</taxon>
        <taxon>Neoptera</taxon>
        <taxon>Endopterygota</taxon>
        <taxon>Lepidoptera</taxon>
        <taxon>Glossata</taxon>
        <taxon>Ditrysia</taxon>
        <taxon>Tineoidea</taxon>
        <taxon>Psychidae</taxon>
        <taxon>Oiketicinae</taxon>
        <taxon>Eumeta</taxon>
    </lineage>
</organism>
<gene>
    <name evidence="2" type="ORF">EVAR_23588_1</name>
</gene>
<comment type="caution">
    <text evidence="2">The sequence shown here is derived from an EMBL/GenBank/DDBJ whole genome shotgun (WGS) entry which is preliminary data.</text>
</comment>
<feature type="chain" id="PRO_5020041725" evidence="1">
    <location>
        <begin position="19"/>
        <end position="100"/>
    </location>
</feature>
<name>A0A4C1X1A5_EUMVA</name>
<keyword evidence="3" id="KW-1185">Reference proteome</keyword>
<accession>A0A4C1X1A5</accession>
<proteinExistence type="predicted"/>
<dbReference type="EMBL" id="BGZK01000686">
    <property type="protein sequence ID" value="GBP56149.1"/>
    <property type="molecule type" value="Genomic_DNA"/>
</dbReference>
<keyword evidence="1" id="KW-0732">Signal</keyword>
<protein>
    <submittedName>
        <fullName evidence="2">Uncharacterized protein</fullName>
    </submittedName>
</protein>
<feature type="signal peptide" evidence="1">
    <location>
        <begin position="1"/>
        <end position="18"/>
    </location>
</feature>
<reference evidence="2 3" key="1">
    <citation type="journal article" date="2019" name="Commun. Biol.">
        <title>The bagworm genome reveals a unique fibroin gene that provides high tensile strength.</title>
        <authorList>
            <person name="Kono N."/>
            <person name="Nakamura H."/>
            <person name="Ohtoshi R."/>
            <person name="Tomita M."/>
            <person name="Numata K."/>
            <person name="Arakawa K."/>
        </authorList>
    </citation>
    <scope>NUCLEOTIDE SEQUENCE [LARGE SCALE GENOMIC DNA]</scope>
</reference>
<dbReference type="AlphaFoldDB" id="A0A4C1X1A5"/>
<sequence length="100" mass="11525">MKALDLVLLLNWVQVRHPVTEPVDRLSPSSAEQIRFQLAVCDCCPFVNLFGSDVYNIFEEQKSWRAIRLNGHRLPWTLVIPEKSQVHFRPLGRNGISNRG</sequence>
<evidence type="ECO:0000313" key="3">
    <source>
        <dbReference type="Proteomes" id="UP000299102"/>
    </source>
</evidence>
<evidence type="ECO:0000256" key="1">
    <source>
        <dbReference type="SAM" id="SignalP"/>
    </source>
</evidence>